<keyword evidence="3" id="KW-1185">Reference proteome</keyword>
<proteinExistence type="predicted"/>
<keyword evidence="1" id="KW-0812">Transmembrane</keyword>
<keyword evidence="1" id="KW-1133">Transmembrane helix</keyword>
<keyword evidence="1" id="KW-0472">Membrane</keyword>
<accession>A0A419XAT8</accession>
<reference evidence="2 3" key="1">
    <citation type="submission" date="2018-09" db="EMBL/GenBank/DDBJ databases">
        <title>Genomic Encyclopedia of Archaeal and Bacterial Type Strains, Phase II (KMG-II): from individual species to whole genera.</title>
        <authorList>
            <person name="Goeker M."/>
        </authorList>
    </citation>
    <scope>NUCLEOTIDE SEQUENCE [LARGE SCALE GENOMIC DNA]</scope>
    <source>
        <strain evidence="2 3">DSM 21950</strain>
    </source>
</reference>
<dbReference type="OrthoDB" id="822590at2"/>
<dbReference type="Proteomes" id="UP000284531">
    <property type="component" value="Unassembled WGS sequence"/>
</dbReference>
<dbReference type="AlphaFoldDB" id="A0A419XAT8"/>
<evidence type="ECO:0000313" key="3">
    <source>
        <dbReference type="Proteomes" id="UP000284531"/>
    </source>
</evidence>
<comment type="caution">
    <text evidence="2">The sequence shown here is derived from an EMBL/GenBank/DDBJ whole genome shotgun (WGS) entry which is preliminary data.</text>
</comment>
<organism evidence="2 3">
    <name type="scientific">Marinifilum flexuosum</name>
    <dbReference type="NCBI Taxonomy" id="1117708"/>
    <lineage>
        <taxon>Bacteria</taxon>
        <taxon>Pseudomonadati</taxon>
        <taxon>Bacteroidota</taxon>
        <taxon>Bacteroidia</taxon>
        <taxon>Marinilabiliales</taxon>
        <taxon>Marinifilaceae</taxon>
    </lineage>
</organism>
<dbReference type="EMBL" id="RAPQ01000008">
    <property type="protein sequence ID" value="RKE04825.1"/>
    <property type="molecule type" value="Genomic_DNA"/>
</dbReference>
<feature type="transmembrane region" description="Helical" evidence="1">
    <location>
        <begin position="21"/>
        <end position="42"/>
    </location>
</feature>
<protein>
    <submittedName>
        <fullName evidence="2">Uncharacterized protein</fullName>
    </submittedName>
</protein>
<sequence>MIKFFKKIRIKLLSENKFSKYLIYAIGEIILVVIGILIALSINNWNEKQKQKNKLNEIYLNVINDITTNIDGVQKVIDFIESNSEMFDKVMQDSLVEDDVINGRAAYLLTGYQELSIEKSGFQELAQMNANDSLSIIVLKKHNYYSKYIERLELAITSNMYNTLKDWRDNYAWFPEFVSGDLNKEAIDYFLNSQDYRNKIAYHFVDVYVDYLNVLKSFQIDMGRIRKELNQKLINK</sequence>
<evidence type="ECO:0000256" key="1">
    <source>
        <dbReference type="SAM" id="Phobius"/>
    </source>
</evidence>
<gene>
    <name evidence="2" type="ORF">BXY64_1854</name>
</gene>
<name>A0A419XAT8_9BACT</name>
<evidence type="ECO:0000313" key="2">
    <source>
        <dbReference type="EMBL" id="RKE04825.1"/>
    </source>
</evidence>
<dbReference type="RefSeq" id="WP_120239565.1">
    <property type="nucleotide sequence ID" value="NZ_RAPQ01000008.1"/>
</dbReference>